<dbReference type="Pfam" id="PF12781">
    <property type="entry name" value="AAA_9"/>
    <property type="match status" value="1"/>
</dbReference>
<proteinExistence type="inferred from homology"/>
<keyword evidence="13 21" id="KW-0175">Coiled coil</keyword>
<dbReference type="FunFam" id="3.40.50.300:FF:001855">
    <property type="entry name" value="Dynein axonemal heavy chain 10"/>
    <property type="match status" value="1"/>
</dbReference>
<dbReference type="InterPro" id="IPR054473">
    <property type="entry name" value="KIF2A-like_N"/>
</dbReference>
<evidence type="ECO:0000256" key="21">
    <source>
        <dbReference type="SAM" id="Coils"/>
    </source>
</evidence>
<protein>
    <recommendedName>
        <fullName evidence="23">Kinesin motor domain-containing protein</fullName>
    </recommendedName>
</protein>
<reference evidence="24" key="1">
    <citation type="submission" date="2021-02" db="EMBL/GenBank/DDBJ databases">
        <authorList>
            <person name="Nowell W R."/>
        </authorList>
    </citation>
    <scope>NUCLEOTIDE SEQUENCE</scope>
</reference>
<evidence type="ECO:0000313" key="26">
    <source>
        <dbReference type="Proteomes" id="UP000663854"/>
    </source>
</evidence>
<dbReference type="Pfam" id="PF12774">
    <property type="entry name" value="AAA_6"/>
    <property type="match status" value="1"/>
</dbReference>
<dbReference type="GO" id="GO:0005874">
    <property type="term" value="C:microtubule"/>
    <property type="evidence" value="ECO:0007669"/>
    <property type="project" value="UniProtKB-KW"/>
</dbReference>
<keyword evidence="11" id="KW-0282">Flagellum</keyword>
<dbReference type="Pfam" id="PF17857">
    <property type="entry name" value="AAA_lid_1"/>
    <property type="match status" value="1"/>
</dbReference>
<dbReference type="GO" id="GO:0005524">
    <property type="term" value="F:ATP binding"/>
    <property type="evidence" value="ECO:0007669"/>
    <property type="project" value="UniProtKB-UniRule"/>
</dbReference>
<evidence type="ECO:0000256" key="16">
    <source>
        <dbReference type="ARBA" id="ARBA00023212"/>
    </source>
</evidence>
<dbReference type="Gene3D" id="1.10.8.1220">
    <property type="match status" value="1"/>
</dbReference>
<dbReference type="Gene3D" id="3.40.50.300">
    <property type="entry name" value="P-loop containing nucleotide triphosphate hydrolases"/>
    <property type="match status" value="5"/>
</dbReference>
<evidence type="ECO:0000313" key="25">
    <source>
        <dbReference type="EMBL" id="CAF1011750.1"/>
    </source>
</evidence>
<evidence type="ECO:0000256" key="7">
    <source>
        <dbReference type="ARBA" id="ARBA00022737"/>
    </source>
</evidence>
<sequence>MNFNQQKLLSCLHPGQKIDIQRSNGRIHQANIIKVNHSAKTVTVEWEEKTEGKGKEVDLDAIIELNPNLFTSITNASSYNDAINNNTRHDHHVNDNMIINLNRRTRQDRENLRKQPQPNSFSRPGGISNTQTLHYNNDLSPNRQQNLSTSITNDTNKSKVVKEIERIAANREQRRVRQEQRRQKLSEVDHSIPAWEFQAMITEYRQQLDIKSLTINDPQKDLKICVCVRKRPITKKELNKKDIDVLTIPNKDHVIVHLPKVKVDLTKYIDNQRFRFDYTFREICNNELVYHFTAKPLVQLLFQGHNPMVFAYGQTGSGKTYTMGGDLSQRDVDFSKGIYALTANDIFLNLNKPSNKGQYDVYCTFFEIYCTKVFDLFNDKKRLRVLEDHKNLVQVVGRKEEQVQTVNEVMSLIRRGMSVRTSGTTSANEHSSRSHAIFQISLKKKNINKEYGKISLIDLAGSERGRDTQTNDKTTLMEGAQINKSLLTLKECIRSLGRNAEHIPFRGSTLTKVLRDSFIGEKSKVCMIAMISPGSSDVEHTLNTLRYADRVKELNVDELIQRGVEIHQKQILNEPYDLQLSQDDDDDDDDDERFNESLSQPLASSRSNVRKPQQQQQTNSNKRPLENQHLKRKFEQAIARSHEIEDVTLETHHQLMDDLPQIVSNHQLLLDASTKMNYDREDYAKQLLHLIEKQQQYLTKLRTKALQMRDAVAYEDSCAKDTYYINENLRLFTSYFYRWKDGSCIEVGPVKYDKSVGAINVVNGHGALDFDTASGIMPTGAKTTITTSSSNQEAQHIYSFYDDIRYIPEIHEIAAATQGVVQNTINNMKKFLLKFRNFKHLWRTDKLAVCEKFFAKNPSLGAFDEEVNKYQKNLDELNAMIRSKDFEFVQLNLTSFLNDLIGHAKETIHLFSKFLADEAKARLFELRDKLDEYENNIKRTTDTLEDLKFVLRTIAEIQNQSDVIEAKIDAVKDKYNLLESYHQKTSDEETLILNTLSRRWSEIFLNSKHRDVNLKRVKGRFTEITLIQLDRLKKSISAFAEKFARYGPGSIRNADELPQGLKLMKTYRDELTKLEIDKQELTNAEKLFNLPISSYPELYIIQKEMKNLEKLYQLYEQQLKAREQWSEALWRDLDVQLLIDGIENFIKELKKMPREIKGMSLAKLIELNMKEFRESLPLMLDLKNEALRERHWRMLMKETNIEFDMNPESFTLENLFQMNLQRFNDVIQNIVTSATKELQIEKGVREVVDAWDKMKFNIIKYVKGNQDRGFVLGACDEVLQTLDDHTMALQSMAGSRFIGPFLSTVQQWEKSLSLIAEVIELWINVQRKWMYLEGIFVSGDIRSQLPEEAKKFDEKNKLFKTIMTDTYRDPLIKKQCHVPSRLADLESIFVGLERCQKSLNDYLDSKRNAFPRFFFISDDELLSILGSAEPSAIQEHMIKMFDNIASLRLIKVSDTITQAQAMISAEKEEMQFKQSVITEGRVEDWMTKVLEEMRRTNKTITKEAVYYYRFRKTRIGWMYNYQGMVVLAANQIWWSWEVEDTFNKVAKGQKMGMKNYAKQLHAQIEEVVTEIRNPLASNDRKKFNTVLIIDVHAKDIIDKFVRDSILDAREFEWESQLRFYWINDPDELMIRQCTGEFGYGYEYMGLNGRLVITPLTDRIYLTITQALSMYLGCAPAGPAGTGKTESVKDLAKALGLLCVVTNCGEGMDSLAIGKNLNGLCQSGAWGCFDEFNRIDASVLSVISSQLKTIQQGLIAKVKRFVFEGTEIGLDSRVGAFITMNPGYAGRTELPESIKALFRPVVVIVPDLQQICEIMLFSEGFSLAKMLAKKMVVLYKLSREQLSKQYHYDFGLRALKSVLVMAGELKRNSAELPEDIVLMRALRDMNMPKFVYEDVPLFQGLITDLFPGLKCDRVTYPTFDKAVRDSINHMNNVIDEVQVDKVVQLYETMMTRHSTMVVGPTGGGKSTVISTLVQAQTRMSLPTKVHTLNPKACSVIELYGFLDTTTRDWTDGLLSNIFREINKPTDKKERRYILYDGDVDALWIENMNSVMDDNKLLTLANGERIRLQSHCAMLFEVGDLQYASPATVSRCGMVFVDPKDLKYRPFWTRWCNLRDKKEEQKSLNQLFDKFVPPLITLILEGIIDGKQGEKLKQIIPLTNLNMTSQLCYMLESLLQPYENTSDALEDSIYTCYFLQALYWSLGAGLTEQARVTFDAQVKYLASMNSVDEGPDGTAKFDELPTHESTLFEYFFDASKECWISWKRLVPQYVHNPERKFYEILVPTIDTCRSDWLLQLCYRIKRPVLFVGESGTSKTATITSFLRKLNPDQNLLLNINFSSRTSSMDVQRNFESNVEKRTKDTYGPPPGKKLVVFIDDLNMPKVDTYGTQQPIALLKLLLEKGGMYDRGKDLNWKKYQDMVFIAAMGKPGGGRNDVDPRFISLFNVFNITFPSEESLFLIYHSILEGHLQTFNKEVQEVAPILTRMTMELYHSILDALPPTPSKFHYIFNLRDLSRIFNGLVSTTPERFQTAAQMTRVWRNECLRVLYDRLIDTTDRKFLDEKLQSLVNDQPTLKPHSEIIFRQPSLFGDYRTALDVGEAKIYEDIQDYDAAKALFDEILQEYNEQNTRMSLVLFEDALEHLTRIHRVIRMDKGNALLVGVGGSGKASLTRLATFSAGCEIFEIKLSRGYSETHFREDLKILYNKLGMENKKIVFMFGDQHVAEEGFLELINNMLTTGMVPALFADEEREGIIGNIRDEAMKNGASPAKESIWQYFVTKCSINLHVVLCMSPTGDTLRTRCRNFPGLINNAIIDWFLPWPEQALYAVSTSLLSEDFSIKKRFNEFIPKQHRQAIVTHMVMVHQSVEHYSEQFAKKLRRHNFTTPKNYLDFISTYLKLLERKNKENLAQQQRLAGGLEKIDEAQVELKELDARLQVQRKEVQKRSEECQKLLAEIAEKTASAREMEGGAIEKKKSLDIKQAEISVKKGEADVELAAALPALEEARKAVKEITNNQVAEIRGFKQPAVPVATVCRSVLAILRPQSADTWGECQAMMADVGFLKQLLEVPIEKLSQTTERKLRTILEMLEDNLLKEVNNVIPDPDKKNEYLIELMKKKSQAGAGMLKYSLNVLNCVRVYRVVKPKSDLVIRLLAEAKRATDELNSTQQQISDLQKTLADLNKTYEEAMEKKRVIEEETAIMERRKIAADKLISGLSSEKQRWNNDLEELKHKLRRLLGDTLICASFLAYVGAFTFEFRHELLRELWEKDLLEKEVPLSQPIRLDELLTSDVEISKWTSEGLPPDELSVQNGILTTQSSRFPFCIDPQQQALKWIKKREEKNNLKILTFHDSDFLKHLEMSIKYGFPILFQDCDEYFDPVIDNVLEKNVRGIEGRQFVVLGDKEVDYDPSFRLYLTSKLPNPRLTPAHFGKSMVINYTVTLKGLEDQLLAVIVKNERRELEEQRERLIQEMSINKKLLKDLEDALLRELANSTGNMLDNVELISTLDETKSKADEVNEKLRLASKTSKDIEKLRDGYRPAAKRGAILFFVLSEMSLINTMYQYSLTSYLDVFEFSLRKSIPDPNLERRLKNIMNTLTLNVYNYGCTGIFEKHKLLFSFDITIKLEQDRGNLTQDELDFFIKGNLSLEKSKRKKPFLWIQDQTWEDCVRLSRDFNQFATLLDDIEHNEHVWKKWFDSDAPEQEEHFPMDYGQRSSAFQNLMLLRCFRVDRIYLAITQYVTKIMGDQFVTPPVIHFEAIWEQSTPLSPIIFILSPGSDPTTDLLKLAERTEFGAAKVKLLAMGQGQEKVAINLMEQAVSRGYWLMLQNCHLLVKWLFELEKHLDKLSKPHPDFRLWLTTEPTPKFPIGILQRSLKVVTEPPNGLKLNLRNTYFKIPGQAFNDCPSDAFPSLVFVLAFFHAVVQERRKYDKIGWNVSYDFNESDFRVCMQILDTYLSKAVINNDPKLPWGSLKYLIGEVMYGGRAIDDFDRRVLRTYMDEYMGDFIFDTFQPFYFHRTEDVTYYIPTANQEQAPPTGLPIKETALEYIESLPLTNTPEVFGLHPNAEIGYYTKSARDMWEQLIELQPQSGEATGGMSRDEYIDNTAADILKRIPPQYDTSKVWKKFGGENISPTSVVLLQELDRFNNLTITMSKSLTTLRRALKGEVGMSNELDDLSRALYNGQLPPMWRRLTPATKKNLANWMDHFLRRNQLYSGWINDGEPNVVWLSGLHIPESYLTALVQATCRKNGWPLDKSTLYTQVTQWETLEDVNERAHQGCFVTGLYLEGASWDIQRSCLTRQKPKVLIQELPVMKVIPIESHKLKLQNTFRCPVYVTSDRRNAMGVGLVFEADLATHEHISKWVLQGVCLILNTD</sequence>
<evidence type="ECO:0000256" key="22">
    <source>
        <dbReference type="SAM" id="MobiDB-lite"/>
    </source>
</evidence>
<dbReference type="Gene3D" id="6.10.140.1060">
    <property type="match status" value="1"/>
</dbReference>
<dbReference type="FunFam" id="3.10.490.20:FF:000006">
    <property type="entry name" value="Dynein axonemal heavy chain 10"/>
    <property type="match status" value="1"/>
</dbReference>
<keyword evidence="14" id="KW-0969">Cilium</keyword>
<dbReference type="InterPro" id="IPR035706">
    <property type="entry name" value="AAA_9"/>
</dbReference>
<dbReference type="InterPro" id="IPR043157">
    <property type="entry name" value="Dynein_AAA1S"/>
</dbReference>
<evidence type="ECO:0000313" key="27">
    <source>
        <dbReference type="Proteomes" id="UP000663870"/>
    </source>
</evidence>
<dbReference type="FunFam" id="1.20.58.1120:FF:000008">
    <property type="entry name" value="Dynein heavy chain 10, axonemal"/>
    <property type="match status" value="1"/>
</dbReference>
<evidence type="ECO:0000259" key="23">
    <source>
        <dbReference type="PROSITE" id="PS50067"/>
    </source>
</evidence>
<keyword evidence="27" id="KW-1185">Reference proteome</keyword>
<dbReference type="InterPro" id="IPR041466">
    <property type="entry name" value="Dynein_AAA5_ext"/>
</dbReference>
<dbReference type="Pfam" id="PF18198">
    <property type="entry name" value="AAA_lid_11"/>
    <property type="match status" value="1"/>
</dbReference>
<dbReference type="EMBL" id="CAJNOH010000104">
    <property type="protein sequence ID" value="CAF0871103.1"/>
    <property type="molecule type" value="Genomic_DNA"/>
</dbReference>
<dbReference type="Gene3D" id="1.20.140.100">
    <property type="entry name" value="Dynein heavy chain, N-terminal domain 2"/>
    <property type="match status" value="1"/>
</dbReference>
<dbReference type="InterPro" id="IPR019821">
    <property type="entry name" value="Kinesin_motor_CS"/>
</dbReference>
<evidence type="ECO:0000256" key="18">
    <source>
        <dbReference type="ARBA" id="ARBA00023306"/>
    </source>
</evidence>
<evidence type="ECO:0000256" key="12">
    <source>
        <dbReference type="ARBA" id="ARBA00023017"/>
    </source>
</evidence>
<dbReference type="PANTHER" id="PTHR22878">
    <property type="entry name" value="DYNEIN HEAVY CHAIN 6, AXONEMAL-LIKE-RELATED"/>
    <property type="match status" value="1"/>
</dbReference>
<dbReference type="InterPro" id="IPR003593">
    <property type="entry name" value="AAA+_ATPase"/>
</dbReference>
<evidence type="ECO:0000256" key="13">
    <source>
        <dbReference type="ARBA" id="ARBA00023054"/>
    </source>
</evidence>
<evidence type="ECO:0000256" key="11">
    <source>
        <dbReference type="ARBA" id="ARBA00022846"/>
    </source>
</evidence>
<gene>
    <name evidence="25" type="ORF">JXQ802_LOCUS14702</name>
    <name evidence="24" type="ORF">PYM288_LOCUS8050</name>
</gene>
<evidence type="ECO:0000256" key="6">
    <source>
        <dbReference type="ARBA" id="ARBA00022701"/>
    </source>
</evidence>
<dbReference type="Pfam" id="PF03028">
    <property type="entry name" value="Dynein_heavy"/>
    <property type="match status" value="1"/>
</dbReference>
<keyword evidence="15 20" id="KW-0505">Motor protein</keyword>
<accession>A0A813XCN0</accession>
<dbReference type="FunFam" id="3.40.50.300:FF:000049">
    <property type="entry name" value="Dynein, axonemal, heavy chain 5"/>
    <property type="match status" value="1"/>
</dbReference>
<dbReference type="Gene3D" id="1.10.472.130">
    <property type="match status" value="1"/>
</dbReference>
<dbReference type="GO" id="GO:0045505">
    <property type="term" value="F:dynein intermediate chain binding"/>
    <property type="evidence" value="ECO:0007669"/>
    <property type="project" value="InterPro"/>
</dbReference>
<comment type="subcellular location">
    <subcellularLocation>
        <location evidence="1">Cell projection</location>
        <location evidence="1">Cilium</location>
        <location evidence="1">Flagellum</location>
    </subcellularLocation>
    <subcellularLocation>
        <location evidence="2">Cytoplasm</location>
        <location evidence="2">Cytoskeleton</location>
        <location evidence="2">Cilium axoneme</location>
    </subcellularLocation>
</comment>
<feature type="region of interest" description="Disordered" evidence="22">
    <location>
        <begin position="104"/>
        <end position="155"/>
    </location>
</feature>
<evidence type="ECO:0000256" key="2">
    <source>
        <dbReference type="ARBA" id="ARBA00004430"/>
    </source>
</evidence>
<dbReference type="Gene3D" id="3.40.850.10">
    <property type="entry name" value="Kinesin motor domain"/>
    <property type="match status" value="1"/>
</dbReference>
<dbReference type="GO" id="GO:0008017">
    <property type="term" value="F:microtubule binding"/>
    <property type="evidence" value="ECO:0007669"/>
    <property type="project" value="InterPro"/>
</dbReference>
<feature type="compositionally biased region" description="Polar residues" evidence="22">
    <location>
        <begin position="114"/>
        <end position="155"/>
    </location>
</feature>
<feature type="compositionally biased region" description="Polar residues" evidence="22">
    <location>
        <begin position="596"/>
        <end position="622"/>
    </location>
</feature>
<dbReference type="SMART" id="SM00382">
    <property type="entry name" value="AAA"/>
    <property type="match status" value="3"/>
</dbReference>
<comment type="similarity">
    <text evidence="19">Belongs to the TRAFAC class myosin-kinesin ATPase superfamily. Kinesin family. KIN-13 subfamily.</text>
</comment>
<dbReference type="GO" id="GO:0007018">
    <property type="term" value="P:microtubule-based movement"/>
    <property type="evidence" value="ECO:0007669"/>
    <property type="project" value="InterPro"/>
</dbReference>
<dbReference type="Gene3D" id="1.20.920.20">
    <property type="match status" value="1"/>
</dbReference>
<dbReference type="InterPro" id="IPR004273">
    <property type="entry name" value="Dynein_heavy_D6_P-loop"/>
</dbReference>
<evidence type="ECO:0000256" key="8">
    <source>
        <dbReference type="ARBA" id="ARBA00022741"/>
    </source>
</evidence>
<dbReference type="Gene3D" id="3.20.180.20">
    <property type="entry name" value="Dynein heavy chain, N-terminal domain 2"/>
    <property type="match status" value="1"/>
</dbReference>
<dbReference type="GO" id="GO:0008569">
    <property type="term" value="F:minus-end-directed microtubule motor activity"/>
    <property type="evidence" value="ECO:0007669"/>
    <property type="project" value="InterPro"/>
</dbReference>
<dbReference type="GO" id="GO:0051959">
    <property type="term" value="F:dynein light intermediate chain binding"/>
    <property type="evidence" value="ECO:0007669"/>
    <property type="project" value="InterPro"/>
</dbReference>
<evidence type="ECO:0000256" key="10">
    <source>
        <dbReference type="ARBA" id="ARBA00022840"/>
    </source>
</evidence>
<dbReference type="InterPro" id="IPR035699">
    <property type="entry name" value="AAA_6"/>
</dbReference>
<dbReference type="PROSITE" id="PS50067">
    <property type="entry name" value="KINESIN_MOTOR_2"/>
    <property type="match status" value="1"/>
</dbReference>
<feature type="region of interest" description="Disordered" evidence="22">
    <location>
        <begin position="575"/>
        <end position="628"/>
    </location>
</feature>
<keyword evidence="16" id="KW-0206">Cytoskeleton</keyword>
<evidence type="ECO:0000256" key="20">
    <source>
        <dbReference type="PROSITE-ProRule" id="PRU00283"/>
    </source>
</evidence>
<keyword evidence="4" id="KW-0963">Cytoplasm</keyword>
<dbReference type="SUPFAM" id="SSF52540">
    <property type="entry name" value="P-loop containing nucleoside triphosphate hydrolases"/>
    <property type="match status" value="5"/>
</dbReference>
<dbReference type="InterPro" id="IPR024743">
    <property type="entry name" value="Dynein_HC_stalk"/>
</dbReference>
<feature type="coiled-coil region" evidence="21">
    <location>
        <begin position="916"/>
        <end position="974"/>
    </location>
</feature>
<keyword evidence="17" id="KW-0966">Cell projection</keyword>
<dbReference type="FunFam" id="1.10.8.710:FF:000002">
    <property type="entry name" value="dynein heavy chain 17, axonemal"/>
    <property type="match status" value="1"/>
</dbReference>
<dbReference type="Pfam" id="PF18199">
    <property type="entry name" value="Dynein_C"/>
    <property type="match status" value="1"/>
</dbReference>
<dbReference type="InterPro" id="IPR043160">
    <property type="entry name" value="Dynein_C_barrel"/>
</dbReference>
<evidence type="ECO:0000256" key="5">
    <source>
        <dbReference type="ARBA" id="ARBA00022618"/>
    </source>
</evidence>
<dbReference type="FunFam" id="1.10.472.130:FF:000010">
    <property type="entry name" value="Dynein axonemal heavy chain 10"/>
    <property type="match status" value="1"/>
</dbReference>
<dbReference type="InterPro" id="IPR026983">
    <property type="entry name" value="DHC"/>
</dbReference>
<keyword evidence="8 20" id="KW-0547">Nucleotide-binding</keyword>
<feature type="coiled-coil region" evidence="21">
    <location>
        <begin position="3442"/>
        <end position="3518"/>
    </location>
</feature>
<comment type="similarity">
    <text evidence="3">Belongs to the dynein heavy chain family.</text>
</comment>
<dbReference type="Pfam" id="PF12775">
    <property type="entry name" value="AAA_7"/>
    <property type="match status" value="1"/>
</dbReference>
<feature type="coiled-coil region" evidence="21">
    <location>
        <begin position="3142"/>
        <end position="3232"/>
    </location>
</feature>
<dbReference type="InterPro" id="IPR013602">
    <property type="entry name" value="Dynein_heavy_linker"/>
</dbReference>
<evidence type="ECO:0000256" key="4">
    <source>
        <dbReference type="ARBA" id="ARBA00022490"/>
    </source>
</evidence>
<dbReference type="GO" id="GO:0097729">
    <property type="term" value="C:9+2 motile cilium"/>
    <property type="evidence" value="ECO:0007669"/>
    <property type="project" value="UniProtKB-ARBA"/>
</dbReference>
<evidence type="ECO:0000256" key="1">
    <source>
        <dbReference type="ARBA" id="ARBA00004230"/>
    </source>
</evidence>
<dbReference type="InterPro" id="IPR036961">
    <property type="entry name" value="Kinesin_motor_dom_sf"/>
</dbReference>
<dbReference type="EMBL" id="CAJNOL010000333">
    <property type="protein sequence ID" value="CAF1011750.1"/>
    <property type="molecule type" value="Genomic_DNA"/>
</dbReference>
<dbReference type="FunFam" id="3.40.50.300:FF:000153">
    <property type="entry name" value="Dynein axonemal heavy chain 1"/>
    <property type="match status" value="1"/>
</dbReference>
<dbReference type="FunFam" id="3.20.180.20:FF:000001">
    <property type="entry name" value="Dynein axonemal heavy chain 5"/>
    <property type="match status" value="1"/>
</dbReference>
<dbReference type="FunFam" id="1.10.8.720:FF:000005">
    <property type="entry name" value="Dynein axonemal heavy chain 10"/>
    <property type="match status" value="1"/>
</dbReference>
<dbReference type="Pfam" id="PF22923">
    <property type="entry name" value="KIF2A-like_1st"/>
    <property type="match status" value="1"/>
</dbReference>
<keyword evidence="12" id="KW-0243">Dynein</keyword>
<keyword evidence="9" id="KW-0498">Mitosis</keyword>
<comment type="caution">
    <text evidence="24">The sequence shown here is derived from an EMBL/GenBank/DDBJ whole genome shotgun (WGS) entry which is preliminary data.</text>
</comment>
<feature type="domain" description="Kinesin motor" evidence="23">
    <location>
        <begin position="223"/>
        <end position="554"/>
    </location>
</feature>
<dbReference type="InterPro" id="IPR042219">
    <property type="entry name" value="AAA_lid_11_sf"/>
</dbReference>
<dbReference type="Gene3D" id="1.10.287.2620">
    <property type="match status" value="1"/>
</dbReference>
<dbReference type="PRINTS" id="PR00380">
    <property type="entry name" value="KINESINHEAVY"/>
</dbReference>
<dbReference type="PROSITE" id="PS00411">
    <property type="entry name" value="KINESIN_MOTOR_1"/>
    <property type="match status" value="1"/>
</dbReference>
<keyword evidence="5" id="KW-0132">Cell division</keyword>
<dbReference type="Gene3D" id="1.20.1270.280">
    <property type="match status" value="1"/>
</dbReference>
<dbReference type="InterPro" id="IPR056759">
    <property type="entry name" value="DYH2-5-8_CC"/>
</dbReference>
<dbReference type="FunFam" id="1.20.140.100:FF:000013">
    <property type="entry name" value="Dynein heavy chain 10, axonemal"/>
    <property type="match status" value="1"/>
</dbReference>
<keyword evidence="7" id="KW-0677">Repeat</keyword>
<dbReference type="InterPro" id="IPR041589">
    <property type="entry name" value="DNAH3_AAA_lid_1"/>
</dbReference>
<evidence type="ECO:0000256" key="14">
    <source>
        <dbReference type="ARBA" id="ARBA00023069"/>
    </source>
</evidence>
<dbReference type="FunFam" id="3.40.50.300:FF:000044">
    <property type="entry name" value="Dynein heavy chain 5, axonemal"/>
    <property type="match status" value="1"/>
</dbReference>
<dbReference type="InterPro" id="IPR024317">
    <property type="entry name" value="Dynein_heavy_chain_D4_dom"/>
</dbReference>
<dbReference type="Pfam" id="PF17852">
    <property type="entry name" value="Dynein_AAA_lid"/>
    <property type="match status" value="1"/>
</dbReference>
<organism evidence="24 26">
    <name type="scientific">Rotaria sordida</name>
    <dbReference type="NCBI Taxonomy" id="392033"/>
    <lineage>
        <taxon>Eukaryota</taxon>
        <taxon>Metazoa</taxon>
        <taxon>Spiralia</taxon>
        <taxon>Gnathifera</taxon>
        <taxon>Rotifera</taxon>
        <taxon>Eurotatoria</taxon>
        <taxon>Bdelloidea</taxon>
        <taxon>Philodinida</taxon>
        <taxon>Philodinidae</taxon>
        <taxon>Rotaria</taxon>
    </lineage>
</organism>
<dbReference type="InterPro" id="IPR027417">
    <property type="entry name" value="P-loop_NTPase"/>
</dbReference>
<feature type="binding site" evidence="20">
    <location>
        <begin position="313"/>
        <end position="320"/>
    </location>
    <ligand>
        <name>ATP</name>
        <dbReference type="ChEBI" id="CHEBI:30616"/>
    </ligand>
</feature>
<dbReference type="FunFam" id="1.10.8.1220:FF:000001">
    <property type="entry name" value="Dynein axonemal heavy chain 5"/>
    <property type="match status" value="1"/>
</dbReference>
<dbReference type="Gene3D" id="3.10.490.20">
    <property type="match status" value="1"/>
</dbReference>
<dbReference type="Proteomes" id="UP000663854">
    <property type="component" value="Unassembled WGS sequence"/>
</dbReference>
<dbReference type="Pfam" id="PF08393">
    <property type="entry name" value="DHC_N2"/>
    <property type="match status" value="1"/>
</dbReference>
<dbReference type="InterPro" id="IPR001752">
    <property type="entry name" value="Kinesin_motor_dom"/>
</dbReference>
<keyword evidence="10 20" id="KW-0067">ATP-binding</keyword>
<feature type="compositionally biased region" description="Acidic residues" evidence="22">
    <location>
        <begin position="582"/>
        <end position="593"/>
    </location>
</feature>
<dbReference type="Gene3D" id="1.20.58.1120">
    <property type="match status" value="1"/>
</dbReference>
<dbReference type="Proteomes" id="UP000663870">
    <property type="component" value="Unassembled WGS sequence"/>
</dbReference>
<dbReference type="CDD" id="cd01367">
    <property type="entry name" value="KISc_KIF2_like"/>
    <property type="match status" value="1"/>
</dbReference>
<dbReference type="Pfam" id="PF12780">
    <property type="entry name" value="AAA_8"/>
    <property type="match status" value="1"/>
</dbReference>
<dbReference type="InterPro" id="IPR041658">
    <property type="entry name" value="AAA_lid_11"/>
</dbReference>
<dbReference type="FunFam" id="3.40.850.10:FF:000012">
    <property type="entry name" value="Kinesin-like protein"/>
    <property type="match status" value="1"/>
</dbReference>
<keyword evidence="18" id="KW-0131">Cell cycle</keyword>
<dbReference type="PANTHER" id="PTHR22878:SF63">
    <property type="entry name" value="DYNEIN AXONEMAL HEAVY CHAIN 10"/>
    <property type="match status" value="1"/>
</dbReference>
<evidence type="ECO:0000256" key="9">
    <source>
        <dbReference type="ARBA" id="ARBA00022776"/>
    </source>
</evidence>
<dbReference type="Gene3D" id="1.10.8.710">
    <property type="match status" value="1"/>
</dbReference>
<dbReference type="GO" id="GO:0005858">
    <property type="term" value="C:axonemal dynein complex"/>
    <property type="evidence" value="ECO:0007669"/>
    <property type="project" value="UniProtKB-ARBA"/>
</dbReference>
<dbReference type="FunFam" id="1.20.920.30:FF:000007">
    <property type="entry name" value="Dynein axonemal heavy chain 10"/>
    <property type="match status" value="1"/>
</dbReference>
<feature type="coiled-coil region" evidence="21">
    <location>
        <begin position="1064"/>
        <end position="1118"/>
    </location>
</feature>
<dbReference type="InterPro" id="IPR042222">
    <property type="entry name" value="Dynein_2_N"/>
</dbReference>
<dbReference type="SMART" id="SM00129">
    <property type="entry name" value="KISc"/>
    <property type="match status" value="1"/>
</dbReference>
<dbReference type="GO" id="GO:0051301">
    <property type="term" value="P:cell division"/>
    <property type="evidence" value="ECO:0007669"/>
    <property type="project" value="UniProtKB-KW"/>
</dbReference>
<dbReference type="FunFam" id="3.40.50.300:FF:002141">
    <property type="entry name" value="Dynein heavy chain"/>
    <property type="match status" value="1"/>
</dbReference>
<dbReference type="Pfam" id="PF12777">
    <property type="entry name" value="MT"/>
    <property type="match status" value="1"/>
</dbReference>
<dbReference type="Gene3D" id="1.10.8.720">
    <property type="entry name" value="Region D6 of dynein motor"/>
    <property type="match status" value="1"/>
</dbReference>
<keyword evidence="6" id="KW-0493">Microtubule</keyword>
<evidence type="ECO:0000256" key="19">
    <source>
        <dbReference type="ARBA" id="ARBA00061030"/>
    </source>
</evidence>
<dbReference type="InterPro" id="IPR042228">
    <property type="entry name" value="Dynein_linker_3"/>
</dbReference>
<dbReference type="FunFam" id="1.20.1270.280:FF:000005">
    <property type="entry name" value="Dynein axonemal heavy chain 10"/>
    <property type="match status" value="1"/>
</dbReference>
<dbReference type="Gene3D" id="1.20.920.30">
    <property type="match status" value="1"/>
</dbReference>
<evidence type="ECO:0000313" key="24">
    <source>
        <dbReference type="EMBL" id="CAF0871103.1"/>
    </source>
</evidence>
<dbReference type="FunFam" id="1.10.287.2620:FF:000002">
    <property type="entry name" value="Dynein heavy chain 2, axonemal"/>
    <property type="match status" value="1"/>
</dbReference>
<name>A0A813XCN0_9BILA</name>
<dbReference type="InterPro" id="IPR041228">
    <property type="entry name" value="Dynein_C"/>
</dbReference>
<evidence type="ECO:0000256" key="17">
    <source>
        <dbReference type="ARBA" id="ARBA00023273"/>
    </source>
</evidence>
<dbReference type="Pfam" id="PF25007">
    <property type="entry name" value="DYH2-5-8_CC"/>
    <property type="match status" value="1"/>
</dbReference>
<feature type="coiled-coil region" evidence="21">
    <location>
        <begin position="2908"/>
        <end position="2953"/>
    </location>
</feature>
<evidence type="ECO:0000256" key="15">
    <source>
        <dbReference type="ARBA" id="ARBA00023175"/>
    </source>
</evidence>
<evidence type="ECO:0000256" key="3">
    <source>
        <dbReference type="ARBA" id="ARBA00008887"/>
    </source>
</evidence>
<dbReference type="Pfam" id="PF00225">
    <property type="entry name" value="Kinesin"/>
    <property type="match status" value="1"/>
</dbReference>